<organism evidence="1 2">
    <name type="scientific">Novosphingobium ovatum</name>
    <dbReference type="NCBI Taxonomy" id="1908523"/>
    <lineage>
        <taxon>Bacteria</taxon>
        <taxon>Pseudomonadati</taxon>
        <taxon>Pseudomonadota</taxon>
        <taxon>Alphaproteobacteria</taxon>
        <taxon>Sphingomonadales</taxon>
        <taxon>Sphingomonadaceae</taxon>
        <taxon>Novosphingobium</taxon>
    </lineage>
</organism>
<comment type="caution">
    <text evidence="1">The sequence shown here is derived from an EMBL/GenBank/DDBJ whole genome shotgun (WGS) entry which is preliminary data.</text>
</comment>
<dbReference type="RefSeq" id="WP_161719654.1">
    <property type="nucleotide sequence ID" value="NZ_JAAAPO010000005.1"/>
</dbReference>
<evidence type="ECO:0000313" key="2">
    <source>
        <dbReference type="Proteomes" id="UP000753724"/>
    </source>
</evidence>
<dbReference type="SUPFAM" id="SSF101116">
    <property type="entry name" value="Flagellar export chaperone FliS"/>
    <property type="match status" value="1"/>
</dbReference>
<dbReference type="Gene3D" id="1.20.120.340">
    <property type="entry name" value="Flagellar protein FliS"/>
    <property type="match status" value="1"/>
</dbReference>
<keyword evidence="1" id="KW-0969">Cilium</keyword>
<dbReference type="Pfam" id="PF02561">
    <property type="entry name" value="FliS"/>
    <property type="match status" value="1"/>
</dbReference>
<name>A0ABW9XG58_9SPHN</name>
<dbReference type="EMBL" id="JAAAPO010000005">
    <property type="protein sequence ID" value="NBC37524.1"/>
    <property type="molecule type" value="Genomic_DNA"/>
</dbReference>
<accession>A0ABW9XG58</accession>
<evidence type="ECO:0000313" key="1">
    <source>
        <dbReference type="EMBL" id="NBC37524.1"/>
    </source>
</evidence>
<reference evidence="2" key="1">
    <citation type="submission" date="2020-01" db="EMBL/GenBank/DDBJ databases">
        <title>Sphingomonas sp. strain CSW-10.</title>
        <authorList>
            <person name="Chen W.-M."/>
        </authorList>
    </citation>
    <scope>NUCLEOTIDE SEQUENCE [LARGE SCALE GENOMIC DNA]</scope>
    <source>
        <strain evidence="2">FSY-8</strain>
    </source>
</reference>
<sequence length="123" mass="13287">MLAGRNPTLVYRRIDFDARVSGANPRELLAVCYEQLIGSLGSALLAQERRDNAMKSQALTRALSALTALQMGVSGDGPVADALLHMYTAARRAVLDGVLNFDPVVISQVRQDFIDIAESISRA</sequence>
<dbReference type="InterPro" id="IPR036584">
    <property type="entry name" value="FliS_sf"/>
</dbReference>
<dbReference type="InterPro" id="IPR003713">
    <property type="entry name" value="FliS"/>
</dbReference>
<keyword evidence="2" id="KW-1185">Reference proteome</keyword>
<protein>
    <submittedName>
        <fullName evidence="1">Flagellin</fullName>
    </submittedName>
</protein>
<dbReference type="Proteomes" id="UP000753724">
    <property type="component" value="Unassembled WGS sequence"/>
</dbReference>
<gene>
    <name evidence="1" type="ORF">GTZ99_13290</name>
</gene>
<proteinExistence type="predicted"/>
<keyword evidence="1" id="KW-0966">Cell projection</keyword>
<keyword evidence="1" id="KW-0282">Flagellum</keyword>